<dbReference type="InterPro" id="IPR027417">
    <property type="entry name" value="P-loop_NTPase"/>
</dbReference>
<dbReference type="InterPro" id="IPR005225">
    <property type="entry name" value="Small_GTP-bd"/>
</dbReference>
<feature type="domain" description="EngA-type G" evidence="11">
    <location>
        <begin position="185"/>
        <end position="365"/>
    </location>
</feature>
<evidence type="ECO:0000256" key="10">
    <source>
        <dbReference type="RuleBase" id="RU004481"/>
    </source>
</evidence>
<dbReference type="PROSITE" id="PS51712">
    <property type="entry name" value="G_ENGA"/>
    <property type="match status" value="2"/>
</dbReference>
<feature type="binding site" evidence="8">
    <location>
        <begin position="11"/>
        <end position="18"/>
    </location>
    <ligand>
        <name>GTP</name>
        <dbReference type="ChEBI" id="CHEBI:37565"/>
        <label>1</label>
    </ligand>
</feature>
<dbReference type="PANTHER" id="PTHR43834">
    <property type="entry name" value="GTPASE DER"/>
    <property type="match status" value="1"/>
</dbReference>
<dbReference type="InterPro" id="IPR031166">
    <property type="entry name" value="G_ENGA"/>
</dbReference>
<keyword evidence="5 8" id="KW-0547">Nucleotide-binding</keyword>
<dbReference type="InterPro" id="IPR032859">
    <property type="entry name" value="KH_dom-like"/>
</dbReference>
<dbReference type="InterPro" id="IPR006073">
    <property type="entry name" value="GTP-bd"/>
</dbReference>
<dbReference type="NCBIfam" id="TIGR00231">
    <property type="entry name" value="small_GTP"/>
    <property type="match status" value="2"/>
</dbReference>
<dbReference type="InterPro" id="IPR003593">
    <property type="entry name" value="AAA+_ATPase"/>
</dbReference>
<dbReference type="PRINTS" id="PR00326">
    <property type="entry name" value="GTP1OBG"/>
</dbReference>
<evidence type="ECO:0000256" key="3">
    <source>
        <dbReference type="ARBA" id="ARBA00022517"/>
    </source>
</evidence>
<evidence type="ECO:0000256" key="8">
    <source>
        <dbReference type="HAMAP-Rule" id="MF_00195"/>
    </source>
</evidence>
<dbReference type="HAMAP" id="MF_00195">
    <property type="entry name" value="GTPase_Der"/>
    <property type="match status" value="1"/>
</dbReference>
<evidence type="ECO:0000256" key="4">
    <source>
        <dbReference type="ARBA" id="ARBA00022737"/>
    </source>
</evidence>
<dbReference type="FunFam" id="3.40.50.300:FF:000057">
    <property type="entry name" value="GTPase Der"/>
    <property type="match status" value="1"/>
</dbReference>
<evidence type="ECO:0000256" key="1">
    <source>
        <dbReference type="ARBA" id="ARBA00008279"/>
    </source>
</evidence>
<dbReference type="Gene3D" id="3.30.300.20">
    <property type="match status" value="1"/>
</dbReference>
<keyword evidence="6 8" id="KW-0342">GTP-binding</keyword>
<feature type="domain" description="EngA-type G" evidence="11">
    <location>
        <begin position="5"/>
        <end position="169"/>
    </location>
</feature>
<gene>
    <name evidence="8 12" type="primary">der</name>
    <name evidence="12" type="ORF">IC614_06790</name>
</gene>
<dbReference type="GO" id="GO:0005525">
    <property type="term" value="F:GTP binding"/>
    <property type="evidence" value="ECO:0007669"/>
    <property type="project" value="UniProtKB-UniRule"/>
</dbReference>
<keyword evidence="13" id="KW-1185">Reference proteome</keyword>
<reference evidence="12 13" key="1">
    <citation type="submission" date="2020-11" db="EMBL/GenBank/DDBJ databases">
        <title>Genome seq and assembly of Sphingosinicella sp.</title>
        <authorList>
            <person name="Chhetri G."/>
        </authorList>
    </citation>
    <scope>NUCLEOTIDE SEQUENCE [LARGE SCALE GENOMIC DNA]</scope>
    <source>
        <strain evidence="12 13">UDD2</strain>
    </source>
</reference>
<dbReference type="CDD" id="cd01894">
    <property type="entry name" value="EngA1"/>
    <property type="match status" value="1"/>
</dbReference>
<evidence type="ECO:0000256" key="2">
    <source>
        <dbReference type="ARBA" id="ARBA00020953"/>
    </source>
</evidence>
<dbReference type="AlphaFoldDB" id="A0A7T2GI15"/>
<organism evidence="12 13">
    <name type="scientific">Allosphingosinicella flava</name>
    <dbReference type="NCBI Taxonomy" id="2771430"/>
    <lineage>
        <taxon>Bacteria</taxon>
        <taxon>Pseudomonadati</taxon>
        <taxon>Pseudomonadota</taxon>
        <taxon>Alphaproteobacteria</taxon>
        <taxon>Sphingomonadales</taxon>
        <taxon>Sphingomonadaceae</taxon>
        <taxon>Allosphingosinicella</taxon>
    </lineage>
</organism>
<dbReference type="Gene3D" id="3.40.50.300">
    <property type="entry name" value="P-loop containing nucleotide triphosphate hydrolases"/>
    <property type="match status" value="2"/>
</dbReference>
<accession>A0A7T2GI15</accession>
<evidence type="ECO:0000256" key="7">
    <source>
        <dbReference type="ARBA" id="ARBA00032345"/>
    </source>
</evidence>
<dbReference type="InterPro" id="IPR016484">
    <property type="entry name" value="GTPase_Der"/>
</dbReference>
<dbReference type="PIRSF" id="PIRSF006485">
    <property type="entry name" value="GTP-binding_EngA"/>
    <property type="match status" value="1"/>
</dbReference>
<name>A0A7T2GI15_9SPHN</name>
<evidence type="ECO:0000313" key="13">
    <source>
        <dbReference type="Proteomes" id="UP000594873"/>
    </source>
</evidence>
<feature type="binding site" evidence="8">
    <location>
        <begin position="308"/>
        <end position="311"/>
    </location>
    <ligand>
        <name>GTP</name>
        <dbReference type="ChEBI" id="CHEBI:37565"/>
        <label>2</label>
    </ligand>
</feature>
<dbReference type="FunFam" id="3.30.300.20:FF:000004">
    <property type="entry name" value="GTPase Der"/>
    <property type="match status" value="1"/>
</dbReference>
<comment type="function">
    <text evidence="8 10">GTPase that plays an essential role in the late steps of ribosome biogenesis.</text>
</comment>
<dbReference type="SUPFAM" id="SSF52540">
    <property type="entry name" value="P-loop containing nucleoside triphosphate hydrolases"/>
    <property type="match status" value="2"/>
</dbReference>
<dbReference type="EMBL" id="CP065592">
    <property type="protein sequence ID" value="QPQ54077.1"/>
    <property type="molecule type" value="Genomic_DNA"/>
</dbReference>
<dbReference type="KEGG" id="sflv:IC614_06790"/>
<comment type="similarity">
    <text evidence="1 8 9 10">Belongs to the TRAFAC class TrmE-Era-EngA-EngB-Septin-like GTPase superfamily. EngA (Der) GTPase family.</text>
</comment>
<keyword evidence="3 8" id="KW-0690">Ribosome biogenesis</keyword>
<evidence type="ECO:0000313" key="12">
    <source>
        <dbReference type="EMBL" id="QPQ54077.1"/>
    </source>
</evidence>
<dbReference type="Proteomes" id="UP000594873">
    <property type="component" value="Chromosome"/>
</dbReference>
<evidence type="ECO:0000259" key="11">
    <source>
        <dbReference type="PROSITE" id="PS51712"/>
    </source>
</evidence>
<sequence length="455" mass="49730">MAKLPTVAIVGRPNVGKSTLFNRLVGKKLALVDDRPGVTRDRREGDAVLLGTEFRIIDTAGFEDEDPETLPGRMRAQTTAAVREADAALFIVDARAGITPLDEEIARWLRSEKTPVVLAANKAEGRAGEGGLLEAYALGLGEPIAISAEHGEGVADLYEQLAPFIEREEDPFAEEEEADEANRPLKLAIVGRPNAGKSTLINRILEQERLITGPEAGITRDSIAIDWEWKDAGGNIRPVRLIDTAGMRKKARVQDKLEKLSVADARRAVDFAEVVVLLLDATLGLEAQDLRIADNALQEGRALVIAINKWDVAENASSLFQGIRAALEEGLSQVRGVPLIAVSARTGKGIDQLLSAAFEVRDIWSRRVSTGELNRWFERAVENNPPPAPGGKRIKLRYITQVNTRPPSFVLFGTRVDELPESYKRYLVNGIRKELGFGAVPVRLHARAPKNPFGS</sequence>
<protein>
    <recommendedName>
        <fullName evidence="2 8">GTPase Der</fullName>
    </recommendedName>
    <alternativeName>
        <fullName evidence="7 8">GTP-binding protein EngA</fullName>
    </alternativeName>
</protein>
<comment type="subunit">
    <text evidence="8">Associates with the 50S ribosomal subunit.</text>
</comment>
<dbReference type="Pfam" id="PF14714">
    <property type="entry name" value="KH_dom-like"/>
    <property type="match status" value="1"/>
</dbReference>
<dbReference type="Pfam" id="PF01926">
    <property type="entry name" value="MMR_HSR1"/>
    <property type="match status" value="2"/>
</dbReference>
<feature type="binding site" evidence="8">
    <location>
        <begin position="58"/>
        <end position="62"/>
    </location>
    <ligand>
        <name>GTP</name>
        <dbReference type="ChEBI" id="CHEBI:37565"/>
        <label>1</label>
    </ligand>
</feature>
<keyword evidence="4 10" id="KW-0677">Repeat</keyword>
<evidence type="ECO:0000256" key="5">
    <source>
        <dbReference type="ARBA" id="ARBA00022741"/>
    </source>
</evidence>
<feature type="binding site" evidence="8">
    <location>
        <begin position="191"/>
        <end position="198"/>
    </location>
    <ligand>
        <name>GTP</name>
        <dbReference type="ChEBI" id="CHEBI:37565"/>
        <label>2</label>
    </ligand>
</feature>
<dbReference type="NCBIfam" id="TIGR03594">
    <property type="entry name" value="GTPase_EngA"/>
    <property type="match status" value="1"/>
</dbReference>
<dbReference type="CDD" id="cd01895">
    <property type="entry name" value="EngA2"/>
    <property type="match status" value="1"/>
</dbReference>
<dbReference type="GO" id="GO:0042254">
    <property type="term" value="P:ribosome biogenesis"/>
    <property type="evidence" value="ECO:0007669"/>
    <property type="project" value="UniProtKB-KW"/>
</dbReference>
<dbReference type="SMART" id="SM00382">
    <property type="entry name" value="AAA"/>
    <property type="match status" value="2"/>
</dbReference>
<dbReference type="PANTHER" id="PTHR43834:SF6">
    <property type="entry name" value="GTPASE DER"/>
    <property type="match status" value="1"/>
</dbReference>
<feature type="binding site" evidence="8">
    <location>
        <begin position="243"/>
        <end position="247"/>
    </location>
    <ligand>
        <name>GTP</name>
        <dbReference type="ChEBI" id="CHEBI:37565"/>
        <label>2</label>
    </ligand>
</feature>
<feature type="binding site" evidence="8">
    <location>
        <begin position="121"/>
        <end position="124"/>
    </location>
    <ligand>
        <name>GTP</name>
        <dbReference type="ChEBI" id="CHEBI:37565"/>
        <label>1</label>
    </ligand>
</feature>
<dbReference type="RefSeq" id="WP_200970610.1">
    <property type="nucleotide sequence ID" value="NZ_CP065592.1"/>
</dbReference>
<proteinExistence type="inferred from homology"/>
<evidence type="ECO:0000256" key="6">
    <source>
        <dbReference type="ARBA" id="ARBA00023134"/>
    </source>
</evidence>
<evidence type="ECO:0000256" key="9">
    <source>
        <dbReference type="PROSITE-ProRule" id="PRU01049"/>
    </source>
</evidence>
<dbReference type="InterPro" id="IPR015946">
    <property type="entry name" value="KH_dom-like_a/b"/>
</dbReference>